<dbReference type="SUPFAM" id="SSF81296">
    <property type="entry name" value="E set domains"/>
    <property type="match status" value="2"/>
</dbReference>
<dbReference type="InterPro" id="IPR014752">
    <property type="entry name" value="Arrestin-like_C"/>
</dbReference>
<dbReference type="AlphaFoldDB" id="A0AA35LN40"/>
<dbReference type="GO" id="GO:0015031">
    <property type="term" value="P:protein transport"/>
    <property type="evidence" value="ECO:0007669"/>
    <property type="project" value="TreeGrafter"/>
</dbReference>
<dbReference type="EMBL" id="OX395144">
    <property type="protein sequence ID" value="CAI5798868.1"/>
    <property type="molecule type" value="Genomic_DNA"/>
</dbReference>
<protein>
    <submittedName>
        <fullName evidence="3">Domain-containing 5</fullName>
    </submittedName>
</protein>
<dbReference type="InterPro" id="IPR011021">
    <property type="entry name" value="Arrestin-like_N"/>
</dbReference>
<feature type="domain" description="Arrestin C-terminal-like" evidence="2">
    <location>
        <begin position="171"/>
        <end position="307"/>
    </location>
</feature>
<dbReference type="PANTHER" id="PTHR11188:SF172">
    <property type="entry name" value="ARRESTIN DOMAIN-CONTAINING PROTEIN 5"/>
    <property type="match status" value="1"/>
</dbReference>
<accession>A0AA35LN40</accession>
<dbReference type="GO" id="GO:0005886">
    <property type="term" value="C:plasma membrane"/>
    <property type="evidence" value="ECO:0007669"/>
    <property type="project" value="TreeGrafter"/>
</dbReference>
<organism evidence="3 4">
    <name type="scientific">Podarcis lilfordi</name>
    <name type="common">Lilford's wall lizard</name>
    <dbReference type="NCBI Taxonomy" id="74358"/>
    <lineage>
        <taxon>Eukaryota</taxon>
        <taxon>Metazoa</taxon>
        <taxon>Chordata</taxon>
        <taxon>Craniata</taxon>
        <taxon>Vertebrata</taxon>
        <taxon>Euteleostomi</taxon>
        <taxon>Lepidosauria</taxon>
        <taxon>Squamata</taxon>
        <taxon>Bifurcata</taxon>
        <taxon>Unidentata</taxon>
        <taxon>Episquamata</taxon>
        <taxon>Laterata</taxon>
        <taxon>Lacertibaenia</taxon>
        <taxon>Lacertidae</taxon>
        <taxon>Podarcis</taxon>
    </lineage>
</organism>
<dbReference type="InterPro" id="IPR011022">
    <property type="entry name" value="Arrestin_C-like"/>
</dbReference>
<reference evidence="3" key="1">
    <citation type="submission" date="2022-12" db="EMBL/GenBank/DDBJ databases">
        <authorList>
            <person name="Alioto T."/>
            <person name="Alioto T."/>
            <person name="Gomez Garrido J."/>
        </authorList>
    </citation>
    <scope>NUCLEOTIDE SEQUENCE</scope>
</reference>
<evidence type="ECO:0000313" key="4">
    <source>
        <dbReference type="Proteomes" id="UP001178461"/>
    </source>
</evidence>
<comment type="similarity">
    <text evidence="1">Belongs to the arrestin family.</text>
</comment>
<dbReference type="Gene3D" id="2.60.40.640">
    <property type="match status" value="2"/>
</dbReference>
<dbReference type="SMART" id="SM01017">
    <property type="entry name" value="Arrestin_C"/>
    <property type="match status" value="1"/>
</dbReference>
<dbReference type="GO" id="GO:0005768">
    <property type="term" value="C:endosome"/>
    <property type="evidence" value="ECO:0007669"/>
    <property type="project" value="TreeGrafter"/>
</dbReference>
<evidence type="ECO:0000259" key="2">
    <source>
        <dbReference type="SMART" id="SM01017"/>
    </source>
</evidence>
<dbReference type="InterPro" id="IPR014756">
    <property type="entry name" value="Ig_E-set"/>
</dbReference>
<name>A0AA35LN40_9SAUR</name>
<dbReference type="PANTHER" id="PTHR11188">
    <property type="entry name" value="ARRESTIN DOMAIN CONTAINING PROTEIN"/>
    <property type="match status" value="1"/>
</dbReference>
<keyword evidence="4" id="KW-1185">Reference proteome</keyword>
<evidence type="ECO:0000256" key="1">
    <source>
        <dbReference type="ARBA" id="ARBA00005298"/>
    </source>
</evidence>
<gene>
    <name evidence="3" type="ORF">PODLI_1B042513</name>
</gene>
<evidence type="ECO:0000313" key="3">
    <source>
        <dbReference type="EMBL" id="CAI5798868.1"/>
    </source>
</evidence>
<sequence>MSVVKSIELVIPKDVYVAGSVVEGQLVLSLHSTLVDPLVKVELIGRGYLEWIEETDVEKDYSQPGTCVNKADYVHKTKTFKIERNWLGPGVHPFDFHFVLPPRIPSTFTSRVGRISYFLQGVCATRELILRKQKKYLLVQGISVFRQDVVISEFPLVVEVEKALLYNCCFKSSPITLRLSLGKNIYGPGDDITFTTEITNRTGKSIKKVVFALHTVVLYKAFNLRAEKRTLEQREEMMRLESHIGKGSPCESTKINSTLSLPKVMSVSSSWKSDDIMDVGYELTATVHFPWCMSTLVAKIPIIIRNEIADLQE</sequence>
<dbReference type="Pfam" id="PF02752">
    <property type="entry name" value="Arrestin_C"/>
    <property type="match status" value="1"/>
</dbReference>
<dbReference type="Pfam" id="PF00339">
    <property type="entry name" value="Arrestin_N"/>
    <property type="match status" value="1"/>
</dbReference>
<dbReference type="Proteomes" id="UP001178461">
    <property type="component" value="Chromosome 18"/>
</dbReference>
<dbReference type="InterPro" id="IPR050357">
    <property type="entry name" value="Arrestin_domain-protein"/>
</dbReference>
<proteinExistence type="inferred from homology"/>